<dbReference type="OrthoDB" id="256225at2"/>
<sequence>MTEISRPRARRAPTVLLATAVSLAALTAVEPTLSWAEDTGSAQTATGVVFEDRNRNGRQDAAEPGVADVSVSNGRDVVSTDANGRYNIGVDEETIVFVTQPAGYTVPVDEHQLPQFYYTHYPNGSPLETRYPGIAPTGPLPESVDFALHKSTVGTDFTALLFADPQTRTLGELEAMRADVIKELGGSAASFGITAGDVVNDPLDLFGPHNEIVSTLGIPWWNLPGNHDLNYDVPDDTYSTETYKSVYGPTDYSFEYGDVHFVNMDNIDYLGQGRGYRGHLDQRRLEWLANDLAHVPADKLVVITTHIPLRTEAIGDEAQNTVNLQQLFDILDGREHVFSSSGHDTSNSWQMYLEPGEERPTPSGVEPAVWNGPQAFHHQVLAEVRGGGWNSGPTDERGVQAADMADGNPNGYYFLSVDGNEYRMRYKPASLPASFQSRVTMRGGVGNHTLASGTPVWIPSGPSGSNGISPAPWFAPTDWQSAQRPVIEANVFDGGTRHRVEARFDNGRFVPMENNPPVFGLTNGQPGGNLDTYIRTLRENLSGAQRPVNPEPSSHIWTLPIPHLGPGLHMVTVRSVDPYGRTSIATQRFEIRVP</sequence>
<comment type="caution">
    <text evidence="5">The sequence shown here is derived from an EMBL/GenBank/DDBJ whole genome shotgun (WGS) entry which is preliminary data.</text>
</comment>
<feature type="domain" description="Calcineurin-like phosphoesterase N-terminal" evidence="4">
    <location>
        <begin position="57"/>
        <end position="121"/>
    </location>
</feature>
<dbReference type="AlphaFoldDB" id="A0A2T8F4S8"/>
<dbReference type="InterPro" id="IPR013783">
    <property type="entry name" value="Ig-like_fold"/>
</dbReference>
<feature type="domain" description="Calcineurin-like phosphoesterase C-terminal" evidence="3">
    <location>
        <begin position="387"/>
        <end position="582"/>
    </location>
</feature>
<evidence type="ECO:0000313" key="5">
    <source>
        <dbReference type="EMBL" id="PVG80725.1"/>
    </source>
</evidence>
<dbReference type="CDD" id="cd00838">
    <property type="entry name" value="MPP_superfamily"/>
    <property type="match status" value="1"/>
</dbReference>
<evidence type="ECO:0000256" key="2">
    <source>
        <dbReference type="SAM" id="SignalP"/>
    </source>
</evidence>
<dbReference type="InterPro" id="IPR032285">
    <property type="entry name" value="Metallophos_N"/>
</dbReference>
<evidence type="ECO:0000259" key="3">
    <source>
        <dbReference type="Pfam" id="PF16370"/>
    </source>
</evidence>
<dbReference type="Gene3D" id="3.60.21.10">
    <property type="match status" value="1"/>
</dbReference>
<dbReference type="PANTHER" id="PTHR43143">
    <property type="entry name" value="METALLOPHOSPHOESTERASE, CALCINEURIN SUPERFAMILY"/>
    <property type="match status" value="1"/>
</dbReference>
<dbReference type="InterPro" id="IPR032288">
    <property type="entry name" value="Metallophos_C"/>
</dbReference>
<dbReference type="RefSeq" id="WP_116574465.1">
    <property type="nucleotide sequence ID" value="NZ_QDGZ01000014.1"/>
</dbReference>
<gene>
    <name evidence="5" type="ORF">DDE18_21495</name>
</gene>
<keyword evidence="2" id="KW-0732">Signal</keyword>
<dbReference type="Pfam" id="PF16370">
    <property type="entry name" value="MetallophosC"/>
    <property type="match status" value="1"/>
</dbReference>
<evidence type="ECO:0000259" key="4">
    <source>
        <dbReference type="Pfam" id="PF16371"/>
    </source>
</evidence>
<evidence type="ECO:0008006" key="7">
    <source>
        <dbReference type="Google" id="ProtNLM"/>
    </source>
</evidence>
<dbReference type="PANTHER" id="PTHR43143:SF6">
    <property type="entry name" value="BLL3016 PROTEIN"/>
    <property type="match status" value="1"/>
</dbReference>
<evidence type="ECO:0000313" key="6">
    <source>
        <dbReference type="Proteomes" id="UP000246018"/>
    </source>
</evidence>
<feature type="signal peptide" evidence="2">
    <location>
        <begin position="1"/>
        <end position="36"/>
    </location>
</feature>
<accession>A0A2T8F4S8</accession>
<dbReference type="SUPFAM" id="SSF117074">
    <property type="entry name" value="Hypothetical protein PA1324"/>
    <property type="match status" value="1"/>
</dbReference>
<dbReference type="Gene3D" id="2.60.40.10">
    <property type="entry name" value="Immunoglobulins"/>
    <property type="match status" value="1"/>
</dbReference>
<dbReference type="Proteomes" id="UP000246018">
    <property type="component" value="Unassembled WGS sequence"/>
</dbReference>
<name>A0A2T8F4S8_9ACTN</name>
<dbReference type="InterPro" id="IPR051918">
    <property type="entry name" value="STPP_CPPED1"/>
</dbReference>
<dbReference type="SUPFAM" id="SSF56300">
    <property type="entry name" value="Metallo-dependent phosphatases"/>
    <property type="match status" value="1"/>
</dbReference>
<dbReference type="GO" id="GO:0005975">
    <property type="term" value="P:carbohydrate metabolic process"/>
    <property type="evidence" value="ECO:0007669"/>
    <property type="project" value="UniProtKB-ARBA"/>
</dbReference>
<dbReference type="Pfam" id="PF16371">
    <property type="entry name" value="MetallophosN"/>
    <property type="match status" value="1"/>
</dbReference>
<feature type="region of interest" description="Disordered" evidence="1">
    <location>
        <begin position="54"/>
        <end position="74"/>
    </location>
</feature>
<dbReference type="EMBL" id="QDGZ01000014">
    <property type="protein sequence ID" value="PVG80725.1"/>
    <property type="molecule type" value="Genomic_DNA"/>
</dbReference>
<dbReference type="InterPro" id="IPR029052">
    <property type="entry name" value="Metallo-depent_PP-like"/>
</dbReference>
<reference evidence="5 6" key="1">
    <citation type="submission" date="2018-04" db="EMBL/GenBank/DDBJ databases">
        <title>Genome of Nocardioides gansuensis WSJ-1.</title>
        <authorList>
            <person name="Wu S."/>
            <person name="Wang G."/>
        </authorList>
    </citation>
    <scope>NUCLEOTIDE SEQUENCE [LARGE SCALE GENOMIC DNA]</scope>
    <source>
        <strain evidence="5 6">WSJ-1</strain>
    </source>
</reference>
<organism evidence="5 6">
    <name type="scientific">Nocardioides gansuensis</name>
    <dbReference type="NCBI Taxonomy" id="2138300"/>
    <lineage>
        <taxon>Bacteria</taxon>
        <taxon>Bacillati</taxon>
        <taxon>Actinomycetota</taxon>
        <taxon>Actinomycetes</taxon>
        <taxon>Propionibacteriales</taxon>
        <taxon>Nocardioidaceae</taxon>
        <taxon>Nocardioides</taxon>
    </lineage>
</organism>
<protein>
    <recommendedName>
        <fullName evidence="7">Phosphoesterase</fullName>
    </recommendedName>
</protein>
<evidence type="ECO:0000256" key="1">
    <source>
        <dbReference type="SAM" id="MobiDB-lite"/>
    </source>
</evidence>
<feature type="chain" id="PRO_5015582105" description="Phosphoesterase" evidence="2">
    <location>
        <begin position="37"/>
        <end position="594"/>
    </location>
</feature>
<proteinExistence type="predicted"/>
<keyword evidence="6" id="KW-1185">Reference proteome</keyword>